<dbReference type="AlphaFoldDB" id="A0A9Y4K4S1"/>
<comment type="subcellular location">
    <subcellularLocation>
        <location evidence="1">Membrane</location>
        <topology evidence="1">Multi-pass membrane protein</topology>
    </subcellularLocation>
</comment>
<feature type="transmembrane region" description="Helical" evidence="10">
    <location>
        <begin position="13"/>
        <end position="29"/>
    </location>
</feature>
<dbReference type="GO" id="GO:1904669">
    <property type="term" value="P:ATP export"/>
    <property type="evidence" value="ECO:0007669"/>
    <property type="project" value="UniProtKB-ARBA"/>
</dbReference>
<accession>A0A9Y4K4S1</accession>
<keyword evidence="3" id="KW-0813">Transport</keyword>
<evidence type="ECO:0000313" key="11">
    <source>
        <dbReference type="Proteomes" id="UP000694891"/>
    </source>
</evidence>
<feature type="region of interest" description="Disordered" evidence="9">
    <location>
        <begin position="226"/>
        <end position="260"/>
    </location>
</feature>
<proteinExistence type="inferred from homology"/>
<comment type="similarity">
    <text evidence="2">Belongs to the CALHM family.</text>
</comment>
<evidence type="ECO:0000256" key="8">
    <source>
        <dbReference type="ARBA" id="ARBA00023303"/>
    </source>
</evidence>
<evidence type="ECO:0000256" key="6">
    <source>
        <dbReference type="ARBA" id="ARBA00023065"/>
    </source>
</evidence>
<dbReference type="InterPro" id="IPR029569">
    <property type="entry name" value="CALHM"/>
</dbReference>
<evidence type="ECO:0000256" key="9">
    <source>
        <dbReference type="SAM" id="MobiDB-lite"/>
    </source>
</evidence>
<feature type="transmembrane region" description="Helical" evidence="10">
    <location>
        <begin position="41"/>
        <end position="61"/>
    </location>
</feature>
<dbReference type="RefSeq" id="XP_008287074.1">
    <property type="nucleotide sequence ID" value="XM_008288852.1"/>
</dbReference>
<feature type="compositionally biased region" description="Basic and acidic residues" evidence="9">
    <location>
        <begin position="239"/>
        <end position="260"/>
    </location>
</feature>
<feature type="transmembrane region" description="Helical" evidence="10">
    <location>
        <begin position="147"/>
        <end position="166"/>
    </location>
</feature>
<evidence type="ECO:0000256" key="4">
    <source>
        <dbReference type="ARBA" id="ARBA00022692"/>
    </source>
</evidence>
<protein>
    <submittedName>
        <fullName evidence="12">Protein FAM26D-like</fullName>
    </submittedName>
</protein>
<gene>
    <name evidence="12" type="primary">LOC103362485</name>
</gene>
<keyword evidence="7 10" id="KW-0472">Membrane</keyword>
<dbReference type="GO" id="GO:0016020">
    <property type="term" value="C:membrane"/>
    <property type="evidence" value="ECO:0007669"/>
    <property type="project" value="UniProtKB-SubCell"/>
</dbReference>
<evidence type="ECO:0000256" key="1">
    <source>
        <dbReference type="ARBA" id="ARBA00004141"/>
    </source>
</evidence>
<reference evidence="12" key="1">
    <citation type="submission" date="2025-08" db="UniProtKB">
        <authorList>
            <consortium name="RefSeq"/>
        </authorList>
    </citation>
    <scope>IDENTIFICATION</scope>
</reference>
<keyword evidence="8" id="KW-0407">Ion channel</keyword>
<evidence type="ECO:0000256" key="3">
    <source>
        <dbReference type="ARBA" id="ARBA00022448"/>
    </source>
</evidence>
<evidence type="ECO:0000313" key="12">
    <source>
        <dbReference type="RefSeq" id="XP_008287074.1"/>
    </source>
</evidence>
<keyword evidence="6" id="KW-0406">Ion transport</keyword>
<sequence>MEKVVTKFAHQRLGVYAAITMMFTYNVLLDRDFACSCKAQTYSCNCYLALPVVVIFVLMLWTNGPFHSVCRHICIRPYPVFSLVIHMCRALLVGLLWIAFVLIDGDWYVCCKNDLSDLLEHLPCTDQQKLTTEERVKIVDLKNKSRVWGSFLLLGIVCVAAFMSMFKFTTCCNPETLYQRLILEAEGNKLQEVLKEAAEQTLKDNVNRKINNGRWDEVCNVTETLMNEPPPRGQALDEQQDRNGAAERQEEQIELTPRAE</sequence>
<evidence type="ECO:0000256" key="2">
    <source>
        <dbReference type="ARBA" id="ARBA00008497"/>
    </source>
</evidence>
<keyword evidence="4 10" id="KW-0812">Transmembrane</keyword>
<organism evidence="11 12">
    <name type="scientific">Stegastes partitus</name>
    <name type="common">bicolor damselfish</name>
    <dbReference type="NCBI Taxonomy" id="144197"/>
    <lineage>
        <taxon>Eukaryota</taxon>
        <taxon>Metazoa</taxon>
        <taxon>Chordata</taxon>
        <taxon>Craniata</taxon>
        <taxon>Vertebrata</taxon>
        <taxon>Euteleostomi</taxon>
        <taxon>Actinopterygii</taxon>
        <taxon>Neopterygii</taxon>
        <taxon>Teleostei</taxon>
        <taxon>Neoteleostei</taxon>
        <taxon>Acanthomorphata</taxon>
        <taxon>Ovalentaria</taxon>
        <taxon>Pomacentridae</taxon>
        <taxon>Stegastes</taxon>
    </lineage>
</organism>
<evidence type="ECO:0000256" key="10">
    <source>
        <dbReference type="SAM" id="Phobius"/>
    </source>
</evidence>
<name>A0A9Y4K4S1_9TELE</name>
<keyword evidence="5 10" id="KW-1133">Transmembrane helix</keyword>
<evidence type="ECO:0000256" key="5">
    <source>
        <dbReference type="ARBA" id="ARBA00022989"/>
    </source>
</evidence>
<dbReference type="Pfam" id="PF14798">
    <property type="entry name" value="Ca_hom_mod"/>
    <property type="match status" value="1"/>
</dbReference>
<keyword evidence="11" id="KW-1185">Reference proteome</keyword>
<evidence type="ECO:0000256" key="7">
    <source>
        <dbReference type="ARBA" id="ARBA00023136"/>
    </source>
</evidence>
<dbReference type="GeneID" id="103362485"/>
<dbReference type="GO" id="GO:0034220">
    <property type="term" value="P:monoatomic ion transmembrane transport"/>
    <property type="evidence" value="ECO:0007669"/>
    <property type="project" value="UniProtKB-KW"/>
</dbReference>
<dbReference type="Proteomes" id="UP000694891">
    <property type="component" value="Unplaced"/>
</dbReference>
<feature type="transmembrane region" description="Helical" evidence="10">
    <location>
        <begin position="81"/>
        <end position="103"/>
    </location>
</feature>